<dbReference type="AlphaFoldDB" id="A0A0P6SKE2"/>
<dbReference type="Pfam" id="PF06962">
    <property type="entry name" value="rRNA_methylase"/>
    <property type="match status" value="1"/>
</dbReference>
<dbReference type="SUPFAM" id="SSF53335">
    <property type="entry name" value="S-adenosyl-L-methionine-dependent methyltransferases"/>
    <property type="match status" value="1"/>
</dbReference>
<evidence type="ECO:0000313" key="2">
    <source>
        <dbReference type="Proteomes" id="UP000049578"/>
    </source>
</evidence>
<reference evidence="1 2" key="1">
    <citation type="submission" date="2015-08" db="EMBL/GenBank/DDBJ databases">
        <title>Genome sequence of Streptococcus phocae subsp. phocae ATCC 51973T isolated from liver specimen obtained from seal.</title>
        <authorList>
            <person name="Avendano-Herrera R."/>
        </authorList>
    </citation>
    <scope>NUCLEOTIDE SEQUENCE [LARGE SCALE GENOMIC DNA]</scope>
    <source>
        <strain evidence="1 2">ATCC 51973</strain>
    </source>
</reference>
<dbReference type="InterPro" id="IPR010719">
    <property type="entry name" value="MnmM_MeTrfase"/>
</dbReference>
<dbReference type="GO" id="GO:0008168">
    <property type="term" value="F:methyltransferase activity"/>
    <property type="evidence" value="ECO:0007669"/>
    <property type="project" value="UniProtKB-KW"/>
</dbReference>
<keyword evidence="1" id="KW-0489">Methyltransferase</keyword>
<dbReference type="InterPro" id="IPR029063">
    <property type="entry name" value="SAM-dependent_MTases_sf"/>
</dbReference>
<dbReference type="PATRIC" id="fig|119224.3.peg.1133"/>
<dbReference type="Proteomes" id="UP000049578">
    <property type="component" value="Unassembled WGS sequence"/>
</dbReference>
<keyword evidence="1" id="KW-0808">Transferase</keyword>
<dbReference type="CDD" id="cd02440">
    <property type="entry name" value="AdoMet_MTases"/>
    <property type="match status" value="1"/>
</dbReference>
<sequence>MKRPIQVSHEFLAEVITKDSVVVDATMGNGNDTVFLAKLAKTVYAFDIQAQALEKTADKLRHENLNNAQLILDGHEHVGKYVDQVDAAIFNLGYLPSSDKAVITQPQTTLQSLEQLLQRLSIGGRIAIMVYYGHQGGDMEKDAVLDYVTNLDQREFAAMLYKPLNQINTPPFLIMLEKLAIVPQKDI</sequence>
<dbReference type="PANTHER" id="PTHR35276:SF1">
    <property type="entry name" value="TRNA (MNM(5)S(2)U34)-METHYLTRANSFERASE, CHLOROPLASTIC"/>
    <property type="match status" value="1"/>
</dbReference>
<dbReference type="PANTHER" id="PTHR35276">
    <property type="entry name" value="S-ADENOSYL-L-METHIONINE-DEPENDENT METHYLTRANSFERASES SUPERFAMILY PROTEIN"/>
    <property type="match status" value="1"/>
</dbReference>
<dbReference type="RefSeq" id="WP_054279081.1">
    <property type="nucleotide sequence ID" value="NZ_LHQM01000031.1"/>
</dbReference>
<proteinExistence type="predicted"/>
<comment type="caution">
    <text evidence="1">The sequence shown here is derived from an EMBL/GenBank/DDBJ whole genome shotgun (WGS) entry which is preliminary data.</text>
</comment>
<dbReference type="STRING" id="119224.AKK44_06970"/>
<dbReference type="EMBL" id="LHQM01000031">
    <property type="protein sequence ID" value="KPJ21975.1"/>
    <property type="molecule type" value="Genomic_DNA"/>
</dbReference>
<evidence type="ECO:0000313" key="1">
    <source>
        <dbReference type="EMBL" id="KPJ21975.1"/>
    </source>
</evidence>
<dbReference type="Gene3D" id="3.40.50.150">
    <property type="entry name" value="Vaccinia Virus protein VP39"/>
    <property type="match status" value="1"/>
</dbReference>
<keyword evidence="2" id="KW-1185">Reference proteome</keyword>
<organism evidence="1 2">
    <name type="scientific">Streptococcus phocae</name>
    <dbReference type="NCBI Taxonomy" id="119224"/>
    <lineage>
        <taxon>Bacteria</taxon>
        <taxon>Bacillati</taxon>
        <taxon>Bacillota</taxon>
        <taxon>Bacilli</taxon>
        <taxon>Lactobacillales</taxon>
        <taxon>Streptococcaceae</taxon>
        <taxon>Streptococcus</taxon>
    </lineage>
</organism>
<gene>
    <name evidence="1" type="ORF">AKK44_06970</name>
</gene>
<accession>A0A0P6SKE2</accession>
<name>A0A0P6SKE2_9STRE</name>
<dbReference type="GO" id="GO:0032259">
    <property type="term" value="P:methylation"/>
    <property type="evidence" value="ECO:0007669"/>
    <property type="project" value="UniProtKB-KW"/>
</dbReference>
<protein>
    <submittedName>
        <fullName evidence="1">SAM-dependent methyltransferase</fullName>
    </submittedName>
</protein>